<evidence type="ECO:0000256" key="2">
    <source>
        <dbReference type="SAM" id="Phobius"/>
    </source>
</evidence>
<evidence type="ECO:0000313" key="4">
    <source>
        <dbReference type="EMBL" id="QBB70822.1"/>
    </source>
</evidence>
<dbReference type="Gene3D" id="3.30.700.10">
    <property type="entry name" value="Glycoprotein, Type 4 Pilin"/>
    <property type="match status" value="1"/>
</dbReference>
<keyword evidence="2" id="KW-1133">Transmembrane helix</keyword>
<dbReference type="Pfam" id="PF00114">
    <property type="entry name" value="Pilin"/>
    <property type="match status" value="1"/>
</dbReference>
<evidence type="ECO:0000256" key="1">
    <source>
        <dbReference type="ARBA" id="ARBA00005233"/>
    </source>
</evidence>
<evidence type="ECO:0000313" key="5">
    <source>
        <dbReference type="Proteomes" id="UP000291562"/>
    </source>
</evidence>
<protein>
    <submittedName>
        <fullName evidence="4">DUF4339 domain-containing protein</fullName>
    </submittedName>
</protein>
<dbReference type="KEGG" id="xbc:ELE36_10905"/>
<dbReference type="InterPro" id="IPR045584">
    <property type="entry name" value="Pilin-like"/>
</dbReference>
<dbReference type="AlphaFoldDB" id="A0A411HJW2"/>
<evidence type="ECO:0000259" key="3">
    <source>
        <dbReference type="Pfam" id="PF14237"/>
    </source>
</evidence>
<accession>A0A411HJW2</accession>
<sequence length="224" mass="23772">MAQNWFYADKQNQQQGPVDESALVAAYQRGDVLISTLVWREGLPNWIPFSSVAAGLGIALPSGPPSLSRTGKVQIVKSGKSGSSTVVVIIVVVFGLIAMLGILAAIAVPAYQDYTIRARVTSAYVQGIALKSDVAEFYTREKSCPTNGEGTFKKADEYVTQYVSGIQFGALKSSGSCAIQVSLKGLGSTQTEGAVLQFAMAADGTWSESSSSLAPRYLPMSMRK</sequence>
<dbReference type="GO" id="GO:0009289">
    <property type="term" value="C:pilus"/>
    <property type="evidence" value="ECO:0007669"/>
    <property type="project" value="InterPro"/>
</dbReference>
<dbReference type="SUPFAM" id="SSF54523">
    <property type="entry name" value="Pili subunits"/>
    <property type="match status" value="1"/>
</dbReference>
<gene>
    <name evidence="4" type="ORF">ELE36_10905</name>
</gene>
<comment type="similarity">
    <text evidence="1">Belongs to the N-Me-Phe pilin family.</text>
</comment>
<dbReference type="Pfam" id="PF14237">
    <property type="entry name" value="GYF_2"/>
    <property type="match status" value="1"/>
</dbReference>
<feature type="domain" description="GYF" evidence="3">
    <location>
        <begin position="5"/>
        <end position="53"/>
    </location>
</feature>
<keyword evidence="2" id="KW-0472">Membrane</keyword>
<dbReference type="InterPro" id="IPR025640">
    <property type="entry name" value="GYF_2"/>
</dbReference>
<keyword evidence="5" id="KW-1185">Reference proteome</keyword>
<keyword evidence="2" id="KW-0812">Transmembrane</keyword>
<feature type="transmembrane region" description="Helical" evidence="2">
    <location>
        <begin position="85"/>
        <end position="111"/>
    </location>
</feature>
<dbReference type="RefSeq" id="WP_129833225.1">
    <property type="nucleotide sequence ID" value="NZ_CP035704.1"/>
</dbReference>
<dbReference type="GO" id="GO:0007155">
    <property type="term" value="P:cell adhesion"/>
    <property type="evidence" value="ECO:0007669"/>
    <property type="project" value="InterPro"/>
</dbReference>
<reference evidence="4 5" key="1">
    <citation type="submission" date="2019-01" db="EMBL/GenBank/DDBJ databases">
        <title>Pseudolysobacter antarctica gen. nov., sp. nov., isolated from Fildes Peninsula, Antarctica.</title>
        <authorList>
            <person name="Wei Z."/>
            <person name="Peng F."/>
        </authorList>
    </citation>
    <scope>NUCLEOTIDE SEQUENCE [LARGE SCALE GENOMIC DNA]</scope>
    <source>
        <strain evidence="4 5">AQ6-296</strain>
    </source>
</reference>
<organism evidence="4 5">
    <name type="scientific">Pseudolysobacter antarcticus</name>
    <dbReference type="NCBI Taxonomy" id="2511995"/>
    <lineage>
        <taxon>Bacteria</taxon>
        <taxon>Pseudomonadati</taxon>
        <taxon>Pseudomonadota</taxon>
        <taxon>Gammaproteobacteria</taxon>
        <taxon>Lysobacterales</taxon>
        <taxon>Rhodanobacteraceae</taxon>
        <taxon>Pseudolysobacter</taxon>
    </lineage>
</organism>
<dbReference type="EMBL" id="CP035704">
    <property type="protein sequence ID" value="QBB70822.1"/>
    <property type="molecule type" value="Genomic_DNA"/>
</dbReference>
<dbReference type="OrthoDB" id="198456at2"/>
<dbReference type="Proteomes" id="UP000291562">
    <property type="component" value="Chromosome"/>
</dbReference>
<dbReference type="InterPro" id="IPR001082">
    <property type="entry name" value="Pilin"/>
</dbReference>
<name>A0A411HJW2_9GAMM</name>
<proteinExistence type="inferred from homology"/>